<dbReference type="InterPro" id="IPR037197">
    <property type="entry name" value="WWE_dom_sf"/>
</dbReference>
<dbReference type="InterPro" id="IPR051712">
    <property type="entry name" value="ARTD-AVP"/>
</dbReference>
<comment type="subcellular location">
    <subcellularLocation>
        <location evidence="1">Nucleus</location>
    </subcellularLocation>
</comment>
<dbReference type="RefSeq" id="XP_028253051.1">
    <property type="nucleotide sequence ID" value="XM_028397250.1"/>
</dbReference>
<dbReference type="PANTHER" id="PTHR45740">
    <property type="entry name" value="POLY [ADP-RIBOSE] POLYMERASE"/>
    <property type="match status" value="1"/>
</dbReference>
<feature type="domain" description="WWE" evidence="5">
    <location>
        <begin position="117"/>
        <end position="205"/>
    </location>
</feature>
<evidence type="ECO:0000256" key="3">
    <source>
        <dbReference type="ARBA" id="ARBA00024347"/>
    </source>
</evidence>
<evidence type="ECO:0000313" key="6">
    <source>
        <dbReference type="Proteomes" id="UP000515145"/>
    </source>
</evidence>
<protein>
    <submittedName>
        <fullName evidence="7 8">Uncharacterized protein LOC114428641</fullName>
    </submittedName>
</protein>
<evidence type="ECO:0000256" key="2">
    <source>
        <dbReference type="ARBA" id="ARBA00023242"/>
    </source>
</evidence>
<dbReference type="Proteomes" id="UP000515145">
    <property type="component" value="Chromosome 2"/>
</dbReference>
<evidence type="ECO:0000313" key="7">
    <source>
        <dbReference type="RefSeq" id="XP_028253034.1"/>
    </source>
</evidence>
<proteinExistence type="inferred from homology"/>
<dbReference type="InterPro" id="IPR004170">
    <property type="entry name" value="WWE_dom"/>
</dbReference>
<dbReference type="OrthoDB" id="24952at2759"/>
<dbReference type="PANTHER" id="PTHR45740:SF14">
    <property type="entry name" value="NOVEL PROTEIN"/>
    <property type="match status" value="1"/>
</dbReference>
<evidence type="ECO:0000256" key="1">
    <source>
        <dbReference type="ARBA" id="ARBA00004123"/>
    </source>
</evidence>
<dbReference type="GO" id="GO:0005634">
    <property type="term" value="C:nucleus"/>
    <property type="evidence" value="ECO:0007669"/>
    <property type="project" value="UniProtKB-SubCell"/>
</dbReference>
<dbReference type="Gene3D" id="3.30.720.50">
    <property type="match status" value="2"/>
</dbReference>
<dbReference type="AlphaFoldDB" id="A0A6P7HM52"/>
<evidence type="ECO:0000313" key="8">
    <source>
        <dbReference type="RefSeq" id="XP_028253042.1"/>
    </source>
</evidence>
<keyword evidence="2" id="KW-0539">Nucleus</keyword>
<dbReference type="GO" id="GO:1990404">
    <property type="term" value="F:NAD+-protein mono-ADP-ribosyltransferase activity"/>
    <property type="evidence" value="ECO:0007669"/>
    <property type="project" value="TreeGrafter"/>
</dbReference>
<reference evidence="7 8" key="1">
    <citation type="submission" date="2025-04" db="UniProtKB">
        <authorList>
            <consortium name="RefSeq"/>
        </authorList>
    </citation>
    <scope>IDENTIFICATION</scope>
</reference>
<evidence type="ECO:0000256" key="4">
    <source>
        <dbReference type="SAM" id="MobiDB-lite"/>
    </source>
</evidence>
<name>A0A6P7HM52_9TELE</name>
<evidence type="ECO:0000259" key="5">
    <source>
        <dbReference type="PROSITE" id="PS50918"/>
    </source>
</evidence>
<feature type="region of interest" description="Disordered" evidence="4">
    <location>
        <begin position="1"/>
        <end position="46"/>
    </location>
</feature>
<gene>
    <name evidence="7 8 9" type="primary">LOC114428641</name>
</gene>
<dbReference type="GeneID" id="114428641"/>
<feature type="compositionally biased region" description="Low complexity" evidence="4">
    <location>
        <begin position="25"/>
        <end position="45"/>
    </location>
</feature>
<dbReference type="SUPFAM" id="SSF117839">
    <property type="entry name" value="WWE domain"/>
    <property type="match status" value="1"/>
</dbReference>
<dbReference type="PROSITE" id="PS50918">
    <property type="entry name" value="WWE"/>
    <property type="match status" value="1"/>
</dbReference>
<keyword evidence="6" id="KW-1185">Reference proteome</keyword>
<dbReference type="Pfam" id="PF02825">
    <property type="entry name" value="WWE"/>
    <property type="match status" value="2"/>
</dbReference>
<dbReference type="GO" id="GO:0003950">
    <property type="term" value="F:NAD+ poly-ADP-ribosyltransferase activity"/>
    <property type="evidence" value="ECO:0007669"/>
    <property type="project" value="TreeGrafter"/>
</dbReference>
<feature type="compositionally biased region" description="Polar residues" evidence="4">
    <location>
        <begin position="1"/>
        <end position="12"/>
    </location>
</feature>
<evidence type="ECO:0000313" key="9">
    <source>
        <dbReference type="RefSeq" id="XP_028253051.1"/>
    </source>
</evidence>
<sequence>MTQTNLLTGSQRNVRRCPKFTSNTAGLPSSLPLLASSSQPAAGPGCKREIKGDNRGRAEYQAQICSLDSAAIERLYQQNPQGQLHFTVKRYSNKVDFSRKSQINNIGTKKPVRWTVNAGVQHSSSSASPQWQFKDMDGIWKDYTNEHNQSNISSQDIDLQYQQNPSGTMVFTTKNFSYELNFSAMTQRNLSTNTINLTNEKTSKRHCLPPMLIQHCLLCY</sequence>
<organism evidence="6 9">
    <name type="scientific">Parambassis ranga</name>
    <name type="common">Indian glassy fish</name>
    <dbReference type="NCBI Taxonomy" id="210632"/>
    <lineage>
        <taxon>Eukaryota</taxon>
        <taxon>Metazoa</taxon>
        <taxon>Chordata</taxon>
        <taxon>Craniata</taxon>
        <taxon>Vertebrata</taxon>
        <taxon>Euteleostomi</taxon>
        <taxon>Actinopterygii</taxon>
        <taxon>Neopterygii</taxon>
        <taxon>Teleostei</taxon>
        <taxon>Neoteleostei</taxon>
        <taxon>Acanthomorphata</taxon>
        <taxon>Ovalentaria</taxon>
        <taxon>Ambassidae</taxon>
        <taxon>Parambassis</taxon>
    </lineage>
</organism>
<dbReference type="RefSeq" id="XP_028253034.1">
    <property type="nucleotide sequence ID" value="XM_028397233.1"/>
</dbReference>
<dbReference type="RefSeq" id="XP_028253042.1">
    <property type="nucleotide sequence ID" value="XM_028397241.1"/>
</dbReference>
<accession>A0A6P7HM52</accession>
<comment type="similarity">
    <text evidence="3">Belongs to the ARTD/PARP family.</text>
</comment>